<feature type="domain" description="Voltage-dependent calcium channel alpha-1 subunit IQ" evidence="16">
    <location>
        <begin position="213"/>
        <end position="247"/>
    </location>
</feature>
<evidence type="ECO:0000256" key="3">
    <source>
        <dbReference type="ARBA" id="ARBA00022568"/>
    </source>
</evidence>
<dbReference type="GO" id="GO:0098703">
    <property type="term" value="P:calcium ion import across plasma membrane"/>
    <property type="evidence" value="ECO:0007669"/>
    <property type="project" value="TreeGrafter"/>
</dbReference>
<keyword evidence="10" id="KW-0406">Ion transport</keyword>
<dbReference type="InterPro" id="IPR031649">
    <property type="entry name" value="GPHH_dom"/>
</dbReference>
<dbReference type="OrthoDB" id="6425079at2759"/>
<dbReference type="AlphaFoldDB" id="A0A132A186"/>
<dbReference type="Pfam" id="PF00520">
    <property type="entry name" value="Ion_trans"/>
    <property type="match status" value="1"/>
</dbReference>
<evidence type="ECO:0000256" key="12">
    <source>
        <dbReference type="ARBA" id="ARBA00023303"/>
    </source>
</evidence>
<feature type="transmembrane region" description="Helical" evidence="14">
    <location>
        <begin position="55"/>
        <end position="79"/>
    </location>
</feature>
<dbReference type="GO" id="GO:0008331">
    <property type="term" value="F:high voltage-gated calcium channel activity"/>
    <property type="evidence" value="ECO:0007669"/>
    <property type="project" value="TreeGrafter"/>
</dbReference>
<sequence>MLFFIYAVIAILVLFRSATGEAWQEIMMDCADTNDIKCDPKSDEGAEANCGSMLAIPYFISFYILCSFLIINLFVAVIMDNFDYLTRDWSILGPHHLDEFVRLWSEYDPDAKGRIKHLDVVTLLRKISPPLGFGKLCPHRVACKRLVSMNMPLNSDGTVMFNATLFAIVRTALKIKTDGNIDEANEELRSVIRRIWKRTSPKLLDQVVPPATDDDVTVGKFYATFLIQDYFRRFKKKKEERERANNQDLEDTVALQAGLRSLHEFGPQIRRAVSGNLDEDNFENGPDWEPMHRRNHTLFGNVWSQFHTIKLRKAPTTFHQSDGKDDQEFVFSPVQPDQKRSKSFPFDIEMDTLQSDSYIDPHRTQQPPEIVVVDEPTTDAEIEVKQSMEADLPSKSDRRHSSIYSLDLLDDENLIDECQSNKFRKLSNSSSRSSSFRRRLSGCFRKQDSHEWPILITIDHDDSNEDENDRHINNTNNNNSNNIDPKRLSWYRRASQIIRGRSSSFSENRESKKQSIDQNKAINYRNNSLGNDDLFRMDRADPLTRLDLRRESNYQNRALNIADLLNDASKRFLTASVNDLIATPKIASRSSSPQKSSYLKPNNQLPFVRSDSNLVSYGSNLRNRSVPQPPQTSPSSSISQRSQRDGPIIGSADALVGRILQEEGLGKYIDPGLIHAAQQELAEACNLTQEG</sequence>
<evidence type="ECO:0000313" key="17">
    <source>
        <dbReference type="EMBL" id="KPM04559.1"/>
    </source>
</evidence>
<dbReference type="PANTHER" id="PTHR45628:SF1">
    <property type="entry name" value="VOLTAGE-DEPENDENT CALCIUM CHANNEL TYPE D SUBUNIT ALPHA-1"/>
    <property type="match status" value="1"/>
</dbReference>
<evidence type="ECO:0000256" key="11">
    <source>
        <dbReference type="ARBA" id="ARBA00023136"/>
    </source>
</evidence>
<keyword evidence="3" id="KW-0109">Calcium transport</keyword>
<comment type="caution">
    <text evidence="17">The sequence shown here is derived from an EMBL/GenBank/DDBJ whole genome shotgun (WGS) entry which is preliminary data.</text>
</comment>
<dbReference type="PANTHER" id="PTHR45628">
    <property type="entry name" value="VOLTAGE-DEPENDENT CALCIUM CHANNEL TYPE A SUBUNIT ALPHA-1"/>
    <property type="match status" value="1"/>
</dbReference>
<evidence type="ECO:0000256" key="6">
    <source>
        <dbReference type="ARBA" id="ARBA00022737"/>
    </source>
</evidence>
<feature type="region of interest" description="Disordered" evidence="13">
    <location>
        <begin position="317"/>
        <end position="342"/>
    </location>
</feature>
<dbReference type="InterPro" id="IPR050599">
    <property type="entry name" value="VDCC_alpha-1_subunit"/>
</dbReference>
<dbReference type="FunFam" id="1.10.238.10:FF:000063">
    <property type="entry name" value="Voltage-dependent N-type calcium channel subunit alpha"/>
    <property type="match status" value="1"/>
</dbReference>
<keyword evidence="2" id="KW-0813">Transport</keyword>
<name>A0A132A186_SARSC</name>
<evidence type="ECO:0000256" key="9">
    <source>
        <dbReference type="ARBA" id="ARBA00022989"/>
    </source>
</evidence>
<keyword evidence="5 14" id="KW-0812">Transmembrane</keyword>
<dbReference type="Proteomes" id="UP000616769">
    <property type="component" value="Unassembled WGS sequence"/>
</dbReference>
<dbReference type="InterPro" id="IPR005821">
    <property type="entry name" value="Ion_trans_dom"/>
</dbReference>
<evidence type="ECO:0000256" key="1">
    <source>
        <dbReference type="ARBA" id="ARBA00004141"/>
    </source>
</evidence>
<keyword evidence="9 14" id="KW-1133">Transmembrane helix</keyword>
<accession>A0A132A186</accession>
<dbReference type="GO" id="GO:0005891">
    <property type="term" value="C:voltage-gated calcium channel complex"/>
    <property type="evidence" value="ECO:0007669"/>
    <property type="project" value="TreeGrafter"/>
</dbReference>
<keyword evidence="15" id="KW-0732">Signal</keyword>
<evidence type="ECO:0000256" key="5">
    <source>
        <dbReference type="ARBA" id="ARBA00022692"/>
    </source>
</evidence>
<evidence type="ECO:0000256" key="4">
    <source>
        <dbReference type="ARBA" id="ARBA00022673"/>
    </source>
</evidence>
<dbReference type="SMART" id="SM01062">
    <property type="entry name" value="Ca_chan_IQ"/>
    <property type="match status" value="1"/>
</dbReference>
<dbReference type="Gene3D" id="6.10.250.2180">
    <property type="match status" value="1"/>
</dbReference>
<proteinExistence type="predicted"/>
<dbReference type="VEuPathDB" id="VectorBase:SSCA008721"/>
<feature type="chain" id="PRO_5010784414" evidence="15">
    <location>
        <begin position="21"/>
        <end position="691"/>
    </location>
</feature>
<feature type="signal peptide" evidence="15">
    <location>
        <begin position="1"/>
        <end position="20"/>
    </location>
</feature>
<evidence type="ECO:0000256" key="13">
    <source>
        <dbReference type="SAM" id="MobiDB-lite"/>
    </source>
</evidence>
<feature type="compositionally biased region" description="Low complexity" evidence="13">
    <location>
        <begin position="473"/>
        <end position="482"/>
    </location>
</feature>
<evidence type="ECO:0000256" key="14">
    <source>
        <dbReference type="SAM" id="Phobius"/>
    </source>
</evidence>
<keyword evidence="7" id="KW-0106">Calcium</keyword>
<dbReference type="EMBL" id="JXLN01009404">
    <property type="protein sequence ID" value="KPM04559.1"/>
    <property type="molecule type" value="Genomic_DNA"/>
</dbReference>
<keyword evidence="11 14" id="KW-0472">Membrane</keyword>
<organism evidence="17 18">
    <name type="scientific">Sarcoptes scabiei</name>
    <name type="common">Itch mite</name>
    <name type="synonym">Acarus scabiei</name>
    <dbReference type="NCBI Taxonomy" id="52283"/>
    <lineage>
        <taxon>Eukaryota</taxon>
        <taxon>Metazoa</taxon>
        <taxon>Ecdysozoa</taxon>
        <taxon>Arthropoda</taxon>
        <taxon>Chelicerata</taxon>
        <taxon>Arachnida</taxon>
        <taxon>Acari</taxon>
        <taxon>Acariformes</taxon>
        <taxon>Sarcoptiformes</taxon>
        <taxon>Astigmata</taxon>
        <taxon>Psoroptidia</taxon>
        <taxon>Sarcoptoidea</taxon>
        <taxon>Sarcoptidae</taxon>
        <taxon>Sarcoptinae</taxon>
        <taxon>Sarcoptes</taxon>
    </lineage>
</organism>
<comment type="subcellular location">
    <subcellularLocation>
        <location evidence="1">Membrane</location>
        <topology evidence="1">Multi-pass membrane protein</topology>
    </subcellularLocation>
</comment>
<evidence type="ECO:0000256" key="2">
    <source>
        <dbReference type="ARBA" id="ARBA00022448"/>
    </source>
</evidence>
<evidence type="ECO:0000313" key="18">
    <source>
        <dbReference type="Proteomes" id="UP000616769"/>
    </source>
</evidence>
<evidence type="ECO:0000256" key="8">
    <source>
        <dbReference type="ARBA" id="ARBA00022882"/>
    </source>
</evidence>
<evidence type="ECO:0000256" key="10">
    <source>
        <dbReference type="ARBA" id="ARBA00023065"/>
    </source>
</evidence>
<dbReference type="Pfam" id="PF08763">
    <property type="entry name" value="Ca_chan_IQ"/>
    <property type="match status" value="1"/>
</dbReference>
<reference evidence="17 18" key="1">
    <citation type="journal article" date="2015" name="Parasit. Vectors">
        <title>Draft genome of the scabies mite.</title>
        <authorList>
            <person name="Rider S.D.Jr."/>
            <person name="Morgan M.S."/>
            <person name="Arlian L.G."/>
        </authorList>
    </citation>
    <scope>NUCLEOTIDE SEQUENCE [LARGE SCALE GENOMIC DNA]</scope>
    <source>
        <strain evidence="17">Arlian Lab</strain>
    </source>
</reference>
<protein>
    <submittedName>
        <fullName evidence="17">Voltage-dependent calcium channel type D subunit alpha-1-like protein</fullName>
    </submittedName>
</protein>
<gene>
    <name evidence="17" type="ORF">QR98_0030090</name>
</gene>
<evidence type="ECO:0000256" key="7">
    <source>
        <dbReference type="ARBA" id="ARBA00022837"/>
    </source>
</evidence>
<feature type="region of interest" description="Disordered" evidence="13">
    <location>
        <begin position="461"/>
        <end position="486"/>
    </location>
</feature>
<dbReference type="Pfam" id="PF16905">
    <property type="entry name" value="GPHH"/>
    <property type="match status" value="1"/>
</dbReference>
<dbReference type="Gene3D" id="1.10.287.70">
    <property type="match status" value="1"/>
</dbReference>
<evidence type="ECO:0000256" key="15">
    <source>
        <dbReference type="SAM" id="SignalP"/>
    </source>
</evidence>
<keyword evidence="6" id="KW-0677">Repeat</keyword>
<evidence type="ECO:0000259" key="16">
    <source>
        <dbReference type="SMART" id="SM01062"/>
    </source>
</evidence>
<feature type="region of interest" description="Disordered" evidence="13">
    <location>
        <begin position="618"/>
        <end position="647"/>
    </location>
</feature>
<keyword evidence="12" id="KW-0407">Ion channel</keyword>
<keyword evidence="4" id="KW-0107">Calcium channel</keyword>
<keyword evidence="8" id="KW-0851">Voltage-gated channel</keyword>
<dbReference type="InterPro" id="IPR014873">
    <property type="entry name" value="VDCC_a1su_IQ"/>
</dbReference>